<evidence type="ECO:0000313" key="3">
    <source>
        <dbReference type="Proteomes" id="UP000694569"/>
    </source>
</evidence>
<evidence type="ECO:0000256" key="1">
    <source>
        <dbReference type="SAM" id="MobiDB-lite"/>
    </source>
</evidence>
<dbReference type="Gene3D" id="3.10.10.10">
    <property type="entry name" value="HIV Type 1 Reverse Transcriptase, subunit A, domain 1"/>
    <property type="match status" value="1"/>
</dbReference>
<dbReference type="SUPFAM" id="SSF56672">
    <property type="entry name" value="DNA/RNA polymerases"/>
    <property type="match status" value="1"/>
</dbReference>
<reference evidence="2" key="2">
    <citation type="submission" date="2025-09" db="UniProtKB">
        <authorList>
            <consortium name="Ensembl"/>
        </authorList>
    </citation>
    <scope>IDENTIFICATION</scope>
</reference>
<organism evidence="2 3">
    <name type="scientific">Leptobrachium leishanense</name>
    <name type="common">Leishan spiny toad</name>
    <dbReference type="NCBI Taxonomy" id="445787"/>
    <lineage>
        <taxon>Eukaryota</taxon>
        <taxon>Metazoa</taxon>
        <taxon>Chordata</taxon>
        <taxon>Craniata</taxon>
        <taxon>Vertebrata</taxon>
        <taxon>Euteleostomi</taxon>
        <taxon>Amphibia</taxon>
        <taxon>Batrachia</taxon>
        <taxon>Anura</taxon>
        <taxon>Pelobatoidea</taxon>
        <taxon>Megophryidae</taxon>
        <taxon>Leptobrachium</taxon>
    </lineage>
</organism>
<dbReference type="PANTHER" id="PTHR15503">
    <property type="entry name" value="LDOC1 RELATED"/>
    <property type="match status" value="1"/>
</dbReference>
<dbReference type="InterPro" id="IPR043502">
    <property type="entry name" value="DNA/RNA_pol_sf"/>
</dbReference>
<dbReference type="InterPro" id="IPR021109">
    <property type="entry name" value="Peptidase_aspartic_dom_sf"/>
</dbReference>
<proteinExistence type="predicted"/>
<reference evidence="2" key="1">
    <citation type="submission" date="2025-08" db="UniProtKB">
        <authorList>
            <consortium name="Ensembl"/>
        </authorList>
    </citation>
    <scope>IDENTIFICATION</scope>
</reference>
<dbReference type="Proteomes" id="UP000694569">
    <property type="component" value="Unplaced"/>
</dbReference>
<dbReference type="InterPro" id="IPR032567">
    <property type="entry name" value="RTL1-rel"/>
</dbReference>
<dbReference type="GeneTree" id="ENSGT00940000171189"/>
<dbReference type="AlphaFoldDB" id="A0A8C5PCX1"/>
<sequence length="359" mass="39706">MTRSVTEGLGAIGIADPPQRPPLTLRKTPNVSPPRVVSAEPEPMQLGRSGISGEERQYRLKEGLCLYCADGTFPVALPQTTQEVCYAGKRVSLETPERRVLGTTVLSLITAKQKRRKSCLVLPVSVAWEHTKLDTEVLIDLGSTGNFLDSGFAATHQVPLVERAIPLVIESIDGRQLQRPHVNYETIPLSVGTGILHEEKMRFQIIQSSTVPIVLGYPWLAKHNPALNWKEGELSSWGPKCWSKCLGLNAIVGSLNVATAPPLSTNVPEWCIDLKEVFDKGRSEILPPHRPYDCAIDLLPGTMPPRGHVYPLSQKENDIMEEYIRENLARGFIRRSSSPAGAEFFFVSKKEGDLRPCID</sequence>
<evidence type="ECO:0000313" key="2">
    <source>
        <dbReference type="Ensembl" id="ENSLLEP00000013782.1"/>
    </source>
</evidence>
<accession>A0A8C5PCX1</accession>
<dbReference type="CDD" id="cd00303">
    <property type="entry name" value="retropepsin_like"/>
    <property type="match status" value="1"/>
</dbReference>
<dbReference type="Gene3D" id="2.40.70.10">
    <property type="entry name" value="Acid Proteases"/>
    <property type="match status" value="1"/>
</dbReference>
<keyword evidence="3" id="KW-1185">Reference proteome</keyword>
<dbReference type="OrthoDB" id="9445845at2759"/>
<feature type="region of interest" description="Disordered" evidence="1">
    <location>
        <begin position="1"/>
        <end position="49"/>
    </location>
</feature>
<name>A0A8C5PCX1_9ANUR</name>
<dbReference type="PANTHER" id="PTHR15503:SF22">
    <property type="entry name" value="TRANSPOSON TY3-I GAG POLYPROTEIN"/>
    <property type="match status" value="1"/>
</dbReference>
<dbReference type="Ensembl" id="ENSLLET00000014313.1">
    <property type="protein sequence ID" value="ENSLLEP00000013782.1"/>
    <property type="gene ID" value="ENSLLEG00000008725.1"/>
</dbReference>
<protein>
    <submittedName>
        <fullName evidence="2">Uncharacterized protein</fullName>
    </submittedName>
</protein>